<proteinExistence type="predicted"/>
<comment type="caution">
    <text evidence="1">The sequence shown here is derived from an EMBL/GenBank/DDBJ whole genome shotgun (WGS) entry which is preliminary data.</text>
</comment>
<keyword evidence="2" id="KW-1185">Reference proteome</keyword>
<organism evidence="1 2">
    <name type="scientific">Brachionus calyciflorus</name>
    <dbReference type="NCBI Taxonomy" id="104777"/>
    <lineage>
        <taxon>Eukaryota</taxon>
        <taxon>Metazoa</taxon>
        <taxon>Spiralia</taxon>
        <taxon>Gnathifera</taxon>
        <taxon>Rotifera</taxon>
        <taxon>Eurotatoria</taxon>
        <taxon>Monogononta</taxon>
        <taxon>Pseudotrocha</taxon>
        <taxon>Ploima</taxon>
        <taxon>Brachionidae</taxon>
        <taxon>Brachionus</taxon>
    </lineage>
</organism>
<dbReference type="Proteomes" id="UP000663879">
    <property type="component" value="Unassembled WGS sequence"/>
</dbReference>
<evidence type="ECO:0000313" key="2">
    <source>
        <dbReference type="Proteomes" id="UP000663879"/>
    </source>
</evidence>
<evidence type="ECO:0000313" key="1">
    <source>
        <dbReference type="EMBL" id="CAF0924174.1"/>
    </source>
</evidence>
<accession>A0A814B4L9</accession>
<gene>
    <name evidence="1" type="ORF">OXX778_LOCUS12547</name>
</gene>
<sequence>KGTFDSYTFFNELLYNINEERQKTPKLELDEMCDNIHKYNLSCSNLYKLTEFFGIDDSIMLKKPLYNALAKSIDLNDTDLLIRSTINQIKE</sequence>
<feature type="non-terminal residue" evidence="1">
    <location>
        <position position="1"/>
    </location>
</feature>
<dbReference type="EMBL" id="CAJNOC010002291">
    <property type="protein sequence ID" value="CAF0924174.1"/>
    <property type="molecule type" value="Genomic_DNA"/>
</dbReference>
<dbReference type="AlphaFoldDB" id="A0A814B4L9"/>
<protein>
    <submittedName>
        <fullName evidence="1">Uncharacterized protein</fullName>
    </submittedName>
</protein>
<name>A0A814B4L9_9BILA</name>
<reference evidence="1" key="1">
    <citation type="submission" date="2021-02" db="EMBL/GenBank/DDBJ databases">
        <authorList>
            <person name="Nowell W R."/>
        </authorList>
    </citation>
    <scope>NUCLEOTIDE SEQUENCE</scope>
    <source>
        <strain evidence="1">Ploen Becks lab</strain>
    </source>
</reference>